<feature type="compositionally biased region" description="Acidic residues" evidence="1">
    <location>
        <begin position="132"/>
        <end position="152"/>
    </location>
</feature>
<dbReference type="Proteomes" id="UP000248340">
    <property type="component" value="Unassembled WGS sequence"/>
</dbReference>
<evidence type="ECO:0000256" key="2">
    <source>
        <dbReference type="SAM" id="Phobius"/>
    </source>
</evidence>
<dbReference type="OrthoDB" id="5597489at2759"/>
<evidence type="ECO:0000259" key="3">
    <source>
        <dbReference type="Pfam" id="PF24841"/>
    </source>
</evidence>
<protein>
    <recommendedName>
        <fullName evidence="3">DUF7719 domain-containing protein</fullName>
    </recommendedName>
</protein>
<evidence type="ECO:0000313" key="5">
    <source>
        <dbReference type="Proteomes" id="UP000248340"/>
    </source>
</evidence>
<sequence length="323" mass="35660">MEGTRNRKQRRAAAAAAAAKQPRSTDAFDPASVPLAHPPTTNHPTGKTLVDIIAERQGELLGQLSPNGGAGTGTQTQFVTVDPRTGAISAVDEGSLSSETKRKARKRAEKARWRQQQQQQQRQGNGENEISGGEDEEDEDEDEDEDEEEEELEHPIPPVIDTLLLAVPLATLHLTLAYLAAHQYAQEIELEKLVRDSAFVALPMLALLIHLAHGHVVSFVGAPNRETLSLLPWDSEKQSWAFMRRLLFPPSLRTVVFLPLTAFLGCRLMIMTNEDPYYAVMKHAPAFGTMWIWGVLEMSFGPAVLGALGPLIWGVWWMGYGIL</sequence>
<gene>
    <name evidence="4" type="ORF">BO82DRAFT_59891</name>
</gene>
<evidence type="ECO:0000313" key="4">
    <source>
        <dbReference type="EMBL" id="PYH82613.1"/>
    </source>
</evidence>
<feature type="transmembrane region" description="Helical" evidence="2">
    <location>
        <begin position="193"/>
        <end position="213"/>
    </location>
</feature>
<dbReference type="PANTHER" id="PTHR37846">
    <property type="entry name" value="YALI0B21296P"/>
    <property type="match status" value="1"/>
</dbReference>
<feature type="region of interest" description="Disordered" evidence="1">
    <location>
        <begin position="1"/>
        <end position="46"/>
    </location>
</feature>
<dbReference type="STRING" id="1448315.A0A319CUV3"/>
<keyword evidence="2" id="KW-0472">Membrane</keyword>
<accession>A0A319CUV3</accession>
<dbReference type="VEuPathDB" id="FungiDB:BO82DRAFT_59891"/>
<feature type="transmembrane region" description="Helical" evidence="2">
    <location>
        <begin position="291"/>
        <end position="316"/>
    </location>
</feature>
<organism evidence="4 5">
    <name type="scientific">Aspergillus uvarum CBS 121591</name>
    <dbReference type="NCBI Taxonomy" id="1448315"/>
    <lineage>
        <taxon>Eukaryota</taxon>
        <taxon>Fungi</taxon>
        <taxon>Dikarya</taxon>
        <taxon>Ascomycota</taxon>
        <taxon>Pezizomycotina</taxon>
        <taxon>Eurotiomycetes</taxon>
        <taxon>Eurotiomycetidae</taxon>
        <taxon>Eurotiales</taxon>
        <taxon>Aspergillaceae</taxon>
        <taxon>Aspergillus</taxon>
        <taxon>Aspergillus subgen. Circumdati</taxon>
    </lineage>
</organism>
<keyword evidence="5" id="KW-1185">Reference proteome</keyword>
<name>A0A319CUV3_9EURO</name>
<keyword evidence="2" id="KW-1133">Transmembrane helix</keyword>
<dbReference type="AlphaFoldDB" id="A0A319CUV3"/>
<proteinExistence type="predicted"/>
<feature type="compositionally biased region" description="Basic residues" evidence="1">
    <location>
        <begin position="1"/>
        <end position="11"/>
    </location>
</feature>
<dbReference type="Pfam" id="PF24841">
    <property type="entry name" value="DUF7719"/>
    <property type="match status" value="1"/>
</dbReference>
<keyword evidence="2" id="KW-0812">Transmembrane</keyword>
<feature type="domain" description="DUF7719" evidence="3">
    <location>
        <begin position="253"/>
        <end position="322"/>
    </location>
</feature>
<evidence type="ECO:0000256" key="1">
    <source>
        <dbReference type="SAM" id="MobiDB-lite"/>
    </source>
</evidence>
<feature type="compositionally biased region" description="Low complexity" evidence="1">
    <location>
        <begin position="114"/>
        <end position="123"/>
    </location>
</feature>
<dbReference type="GeneID" id="37144116"/>
<feature type="region of interest" description="Disordered" evidence="1">
    <location>
        <begin position="60"/>
        <end position="157"/>
    </location>
</feature>
<dbReference type="EMBL" id="KZ821694">
    <property type="protein sequence ID" value="PYH82613.1"/>
    <property type="molecule type" value="Genomic_DNA"/>
</dbReference>
<reference evidence="4 5" key="1">
    <citation type="submission" date="2016-12" db="EMBL/GenBank/DDBJ databases">
        <title>The genomes of Aspergillus section Nigri reveals drivers in fungal speciation.</title>
        <authorList>
            <consortium name="DOE Joint Genome Institute"/>
            <person name="Vesth T.C."/>
            <person name="Nybo J."/>
            <person name="Theobald S."/>
            <person name="Brandl J."/>
            <person name="Frisvad J.C."/>
            <person name="Nielsen K.F."/>
            <person name="Lyhne E.K."/>
            <person name="Kogle M.E."/>
            <person name="Kuo A."/>
            <person name="Riley R."/>
            <person name="Clum A."/>
            <person name="Nolan M."/>
            <person name="Lipzen A."/>
            <person name="Salamov A."/>
            <person name="Henrissat B."/>
            <person name="Wiebenga A."/>
            <person name="De Vries R.P."/>
            <person name="Grigoriev I.V."/>
            <person name="Mortensen U.H."/>
            <person name="Andersen M.R."/>
            <person name="Baker S.E."/>
        </authorList>
    </citation>
    <scope>NUCLEOTIDE SEQUENCE [LARGE SCALE GENOMIC DNA]</scope>
    <source>
        <strain evidence="4 5">CBS 121591</strain>
    </source>
</reference>
<dbReference type="PANTHER" id="PTHR37846:SF1">
    <property type="entry name" value="DEACETYLASE-LIKE PROTEIN"/>
    <property type="match status" value="1"/>
</dbReference>
<dbReference type="RefSeq" id="XP_025492813.1">
    <property type="nucleotide sequence ID" value="XM_025641374.1"/>
</dbReference>
<dbReference type="InterPro" id="IPR056136">
    <property type="entry name" value="DUF7719"/>
</dbReference>
<feature type="transmembrane region" description="Helical" evidence="2">
    <location>
        <begin position="252"/>
        <end position="270"/>
    </location>
</feature>